<evidence type="ECO:0000256" key="2">
    <source>
        <dbReference type="ARBA" id="ARBA00022900"/>
    </source>
</evidence>
<dbReference type="EMBL" id="JAHIBW010000028">
    <property type="protein sequence ID" value="KAG7296460.1"/>
    <property type="molecule type" value="Genomic_DNA"/>
</dbReference>
<keyword evidence="1" id="KW-0646">Protease inhibitor</keyword>
<comment type="similarity">
    <text evidence="3">Belongs to the serpin family.</text>
</comment>
<keyword evidence="2" id="KW-0722">Serine protease inhibitor</keyword>
<proteinExistence type="inferred from homology"/>
<reference evidence="6 7" key="1">
    <citation type="submission" date="2021-06" db="EMBL/GenBank/DDBJ databases">
        <title>A haploid diamondback moth (Plutella xylostella L.) genome assembly resolves 31 chromosomes and identifies a diamide resistance mutation.</title>
        <authorList>
            <person name="Ward C.M."/>
            <person name="Perry K.D."/>
            <person name="Baker G."/>
            <person name="Powis K."/>
            <person name="Heckel D.G."/>
            <person name="Baxter S.W."/>
        </authorList>
    </citation>
    <scope>NUCLEOTIDE SEQUENCE [LARGE SCALE GENOMIC DNA]</scope>
    <source>
        <strain evidence="6 7">LV</strain>
        <tissue evidence="6">Single pupa</tissue>
    </source>
</reference>
<dbReference type="Proteomes" id="UP000823941">
    <property type="component" value="Chromosome 28"/>
</dbReference>
<dbReference type="PANTHER" id="PTHR11461">
    <property type="entry name" value="SERINE PROTEASE INHIBITOR, SERPIN"/>
    <property type="match status" value="1"/>
</dbReference>
<dbReference type="SMART" id="SM00093">
    <property type="entry name" value="SERPIN"/>
    <property type="match status" value="1"/>
</dbReference>
<dbReference type="SUPFAM" id="SSF56574">
    <property type="entry name" value="Serpins"/>
    <property type="match status" value="1"/>
</dbReference>
<name>A0ABQ7PVK0_PLUXY</name>
<gene>
    <name evidence="6" type="ORF">JYU34_020203</name>
</gene>
<protein>
    <recommendedName>
        <fullName evidence="5">Serpin domain-containing protein</fullName>
    </recommendedName>
</protein>
<feature type="domain" description="Serpin" evidence="5">
    <location>
        <begin position="44"/>
        <end position="400"/>
    </location>
</feature>
<evidence type="ECO:0000259" key="5">
    <source>
        <dbReference type="SMART" id="SM00093"/>
    </source>
</evidence>
<evidence type="ECO:0000256" key="3">
    <source>
        <dbReference type="RuleBase" id="RU000411"/>
    </source>
</evidence>
<evidence type="ECO:0000313" key="6">
    <source>
        <dbReference type="EMBL" id="KAG7296460.1"/>
    </source>
</evidence>
<dbReference type="InterPro" id="IPR000215">
    <property type="entry name" value="Serpin_fam"/>
</dbReference>
<accession>A0ABQ7PVK0</accession>
<evidence type="ECO:0000256" key="4">
    <source>
        <dbReference type="SAM" id="SignalP"/>
    </source>
</evidence>
<comment type="caution">
    <text evidence="6">The sequence shown here is derived from an EMBL/GenBank/DDBJ whole genome shotgun (WGS) entry which is preliminary data.</text>
</comment>
<dbReference type="InterPro" id="IPR036186">
    <property type="entry name" value="Serpin_sf"/>
</dbReference>
<dbReference type="PANTHER" id="PTHR11461:SF292">
    <property type="entry name" value="SERPIN 100A"/>
    <property type="match status" value="1"/>
</dbReference>
<keyword evidence="7" id="KW-1185">Reference proteome</keyword>
<dbReference type="InterPro" id="IPR042185">
    <property type="entry name" value="Serpin_sf_2"/>
</dbReference>
<dbReference type="InterPro" id="IPR023796">
    <property type="entry name" value="Serpin_dom"/>
</dbReference>
<feature type="chain" id="PRO_5047519968" description="Serpin domain-containing protein" evidence="4">
    <location>
        <begin position="22"/>
        <end position="410"/>
    </location>
</feature>
<sequence>MWFKWWFKSFTWFAAIAMVVGKQVPCNHENAMLLSKGPSYRFAMEVLHAMDFENDGHFVFSPLASWLQLMNVLEGASGYTQAEILKATGHHPNICYRRKLREVLNGLLGNESRTEYKMNSLIIVDELLGVKKEFKEEVTKTKTLEVLALDFVHPNASAKTANQLIEKKTDGVFKDMVFEDDFEDTYFLTYDFANYKSAWMQSFDPLKTKMEVFYGPDGKALGYVRMMNTVGQFYTANLPQLNLNILELPSDKNNQVSMLVFLPQHPSPNSVFSNLNKTTMAGIFNSLKKEAPKTVAVSLPKFEIETWSSPNEMMFDMGMKSMFYLDNAQLGGISKFKINVSMMLQFAAIEVTEGGVKAASVTSGRGKRDLVQFKANHPFGFAIVDKKTEFILFAGMYSGPRRADRLNETD</sequence>
<dbReference type="Gene3D" id="3.30.497.10">
    <property type="entry name" value="Antithrombin, subunit I, domain 2"/>
    <property type="match status" value="1"/>
</dbReference>
<evidence type="ECO:0000256" key="1">
    <source>
        <dbReference type="ARBA" id="ARBA00022690"/>
    </source>
</evidence>
<dbReference type="Pfam" id="PF00079">
    <property type="entry name" value="Serpin"/>
    <property type="match status" value="1"/>
</dbReference>
<evidence type="ECO:0000313" key="7">
    <source>
        <dbReference type="Proteomes" id="UP000823941"/>
    </source>
</evidence>
<dbReference type="InterPro" id="IPR042178">
    <property type="entry name" value="Serpin_sf_1"/>
</dbReference>
<feature type="signal peptide" evidence="4">
    <location>
        <begin position="1"/>
        <end position="21"/>
    </location>
</feature>
<organism evidence="6 7">
    <name type="scientific">Plutella xylostella</name>
    <name type="common">Diamondback moth</name>
    <name type="synonym">Plutella maculipennis</name>
    <dbReference type="NCBI Taxonomy" id="51655"/>
    <lineage>
        <taxon>Eukaryota</taxon>
        <taxon>Metazoa</taxon>
        <taxon>Ecdysozoa</taxon>
        <taxon>Arthropoda</taxon>
        <taxon>Hexapoda</taxon>
        <taxon>Insecta</taxon>
        <taxon>Pterygota</taxon>
        <taxon>Neoptera</taxon>
        <taxon>Endopterygota</taxon>
        <taxon>Lepidoptera</taxon>
        <taxon>Glossata</taxon>
        <taxon>Ditrysia</taxon>
        <taxon>Yponomeutoidea</taxon>
        <taxon>Plutellidae</taxon>
        <taxon>Plutella</taxon>
    </lineage>
</organism>
<dbReference type="Gene3D" id="2.30.39.10">
    <property type="entry name" value="Alpha-1-antitrypsin, domain 1"/>
    <property type="match status" value="1"/>
</dbReference>
<keyword evidence="4" id="KW-0732">Signal</keyword>